<evidence type="ECO:0000313" key="2">
    <source>
        <dbReference type="Proteomes" id="UP001201812"/>
    </source>
</evidence>
<reference evidence="1" key="1">
    <citation type="submission" date="2022-01" db="EMBL/GenBank/DDBJ databases">
        <title>Genome Sequence Resource for Two Populations of Ditylenchus destructor, the Migratory Endoparasitic Phytonematode.</title>
        <authorList>
            <person name="Zhang H."/>
            <person name="Lin R."/>
            <person name="Xie B."/>
        </authorList>
    </citation>
    <scope>NUCLEOTIDE SEQUENCE</scope>
    <source>
        <strain evidence="1">BazhouSP</strain>
    </source>
</reference>
<name>A0AAD4N1E1_9BILA</name>
<sequence length="300" mass="35114">MSTSAINVVTIREMFTFINRRQLSRISETNRRFNAIIVRYFRTAPYLVLPYLKCTGDVKWKWSPNESIFNLKRDERSAKASDLSAVQISQLANSKFLRFKRTSLNFDRIPIRMLTAIKHLWNNGRLFIKSGKYLRSTSFANIVNNCHDLQLNIPGSTRMLQQLLRGNSKAIKLIDKNNNPARQLPLDDILDFLFQPDISEAKIIRMSAKGFQYWVKPSLIVNMRFPLKREIYGKVIDGIKEKFLAIQDQTNFGICIYHGDRLSTTQVLNYCLEHPNDNKKLNYRVYKTDCFSLFSHPKRY</sequence>
<comment type="caution">
    <text evidence="1">The sequence shown here is derived from an EMBL/GenBank/DDBJ whole genome shotgun (WGS) entry which is preliminary data.</text>
</comment>
<gene>
    <name evidence="1" type="ORF">DdX_12020</name>
</gene>
<organism evidence="1 2">
    <name type="scientific">Ditylenchus destructor</name>
    <dbReference type="NCBI Taxonomy" id="166010"/>
    <lineage>
        <taxon>Eukaryota</taxon>
        <taxon>Metazoa</taxon>
        <taxon>Ecdysozoa</taxon>
        <taxon>Nematoda</taxon>
        <taxon>Chromadorea</taxon>
        <taxon>Rhabditida</taxon>
        <taxon>Tylenchina</taxon>
        <taxon>Tylenchomorpha</taxon>
        <taxon>Sphaerularioidea</taxon>
        <taxon>Anguinidae</taxon>
        <taxon>Anguininae</taxon>
        <taxon>Ditylenchus</taxon>
    </lineage>
</organism>
<keyword evidence="2" id="KW-1185">Reference proteome</keyword>
<dbReference type="EMBL" id="JAKKPZ010000037">
    <property type="protein sequence ID" value="KAI1708075.1"/>
    <property type="molecule type" value="Genomic_DNA"/>
</dbReference>
<proteinExistence type="predicted"/>
<evidence type="ECO:0000313" key="1">
    <source>
        <dbReference type="EMBL" id="KAI1708075.1"/>
    </source>
</evidence>
<accession>A0AAD4N1E1</accession>
<protein>
    <submittedName>
        <fullName evidence="1">Uncharacterized protein</fullName>
    </submittedName>
</protein>
<dbReference type="AlphaFoldDB" id="A0AAD4N1E1"/>
<dbReference type="Proteomes" id="UP001201812">
    <property type="component" value="Unassembled WGS sequence"/>
</dbReference>